<protein>
    <submittedName>
        <fullName evidence="10">MFS transporter</fullName>
    </submittedName>
</protein>
<feature type="transmembrane region" description="Helical" evidence="8">
    <location>
        <begin position="184"/>
        <end position="203"/>
    </location>
</feature>
<feature type="transmembrane region" description="Helical" evidence="8">
    <location>
        <begin position="124"/>
        <end position="145"/>
    </location>
</feature>
<dbReference type="InterPro" id="IPR011701">
    <property type="entry name" value="MFS"/>
</dbReference>
<evidence type="ECO:0000256" key="3">
    <source>
        <dbReference type="ARBA" id="ARBA00022475"/>
    </source>
</evidence>
<evidence type="ECO:0000313" key="11">
    <source>
        <dbReference type="Proteomes" id="UP000295621"/>
    </source>
</evidence>
<dbReference type="Pfam" id="PF07690">
    <property type="entry name" value="MFS_1"/>
    <property type="match status" value="2"/>
</dbReference>
<keyword evidence="3" id="KW-1003">Cell membrane</keyword>
<sequence length="446" mass="43707">MLPVAVLCIAELVNVLGVTVAVPALPAIERDLGTSGALVVTGYAAAFGGLLILAGRLGDRLGARRVLLAGLTVFGLASAAAGLAPTSEGLVVARCLQGAAAAAMIPNALSLLVAHAGDRHDRAVALWTAVGAVGGGSGFFVGGVLTDVGGWRWVFLLNVPVTVVLVVGVLTVVRPAPRRPGAGLDVAGAATVTAALILLVLATSASGPLAAGGIAAVVVLLVAFVLIERHARDPVCPPETWSDRRLTSSSAIAFVNNAATGSAVVVAAGYAQRELGLTPSASGLVLLSFSVAVIAGSAAAPRLAPNRPYRAMAAGLAVMTSAALALALAAGVTTVTTGVLAAGLALLGAGLGCSAVGSTTLGTSGPEHGRGMSSALINTGGQVGTAVGVAVVLAVADTGGHRAGWLLSAVIALAGFGALRHPNGPTRRATNGTGRRRTRGHETSSS</sequence>
<evidence type="ECO:0000256" key="4">
    <source>
        <dbReference type="ARBA" id="ARBA00022692"/>
    </source>
</evidence>
<comment type="caution">
    <text evidence="10">The sequence shown here is derived from an EMBL/GenBank/DDBJ whole genome shotgun (WGS) entry which is preliminary data.</text>
</comment>
<dbReference type="InterPro" id="IPR020846">
    <property type="entry name" value="MFS_dom"/>
</dbReference>
<dbReference type="GO" id="GO:0005886">
    <property type="term" value="C:plasma membrane"/>
    <property type="evidence" value="ECO:0007669"/>
    <property type="project" value="UniProtKB-SubCell"/>
</dbReference>
<keyword evidence="6 8" id="KW-0472">Membrane</keyword>
<keyword evidence="2" id="KW-0813">Transport</keyword>
<evidence type="ECO:0000256" key="8">
    <source>
        <dbReference type="SAM" id="Phobius"/>
    </source>
</evidence>
<evidence type="ECO:0000256" key="1">
    <source>
        <dbReference type="ARBA" id="ARBA00004651"/>
    </source>
</evidence>
<evidence type="ECO:0000259" key="9">
    <source>
        <dbReference type="PROSITE" id="PS50850"/>
    </source>
</evidence>
<proteinExistence type="predicted"/>
<dbReference type="AlphaFoldDB" id="A0A4R4RMW7"/>
<dbReference type="GO" id="GO:0022857">
    <property type="term" value="F:transmembrane transporter activity"/>
    <property type="evidence" value="ECO:0007669"/>
    <property type="project" value="InterPro"/>
</dbReference>
<comment type="subcellular location">
    <subcellularLocation>
        <location evidence="1">Cell membrane</location>
        <topology evidence="1">Multi-pass membrane protein</topology>
    </subcellularLocation>
</comment>
<evidence type="ECO:0000256" key="2">
    <source>
        <dbReference type="ARBA" id="ARBA00022448"/>
    </source>
</evidence>
<feature type="transmembrane region" description="Helical" evidence="8">
    <location>
        <begin position="248"/>
        <end position="271"/>
    </location>
</feature>
<feature type="transmembrane region" description="Helical" evidence="8">
    <location>
        <begin position="402"/>
        <end position="419"/>
    </location>
</feature>
<keyword evidence="4 8" id="KW-0812">Transmembrane</keyword>
<reference evidence="10 11" key="1">
    <citation type="submission" date="2019-02" db="EMBL/GenBank/DDBJ databases">
        <title>Draft genome sequences of novel Actinobacteria.</title>
        <authorList>
            <person name="Sahin N."/>
            <person name="Ay H."/>
            <person name="Saygin H."/>
        </authorList>
    </citation>
    <scope>NUCLEOTIDE SEQUENCE [LARGE SCALE GENOMIC DNA]</scope>
    <source>
        <strain evidence="10 11">KC603</strain>
    </source>
</reference>
<dbReference type="EMBL" id="SMKL01000025">
    <property type="protein sequence ID" value="TDC51057.1"/>
    <property type="molecule type" value="Genomic_DNA"/>
</dbReference>
<dbReference type="Gene3D" id="1.20.1250.20">
    <property type="entry name" value="MFS general substrate transporter like domains"/>
    <property type="match status" value="1"/>
</dbReference>
<dbReference type="InterPro" id="IPR036259">
    <property type="entry name" value="MFS_trans_sf"/>
</dbReference>
<feature type="transmembrane region" description="Helical" evidence="8">
    <location>
        <begin position="277"/>
        <end position="299"/>
    </location>
</feature>
<keyword evidence="11" id="KW-1185">Reference proteome</keyword>
<feature type="transmembrane region" description="Helical" evidence="8">
    <location>
        <begin position="375"/>
        <end position="396"/>
    </location>
</feature>
<name>A0A4R4RMW7_9ACTN</name>
<feature type="compositionally biased region" description="Low complexity" evidence="7">
    <location>
        <begin position="424"/>
        <end position="433"/>
    </location>
</feature>
<dbReference type="OrthoDB" id="5187899at2"/>
<dbReference type="Proteomes" id="UP000295621">
    <property type="component" value="Unassembled WGS sequence"/>
</dbReference>
<gene>
    <name evidence="10" type="ORF">E1212_12955</name>
</gene>
<dbReference type="RefSeq" id="WP_131983038.1">
    <property type="nucleotide sequence ID" value="NZ_SMKL01000025.1"/>
</dbReference>
<accession>A0A4R4RMW7</accession>
<feature type="region of interest" description="Disordered" evidence="7">
    <location>
        <begin position="422"/>
        <end position="446"/>
    </location>
</feature>
<evidence type="ECO:0000313" key="10">
    <source>
        <dbReference type="EMBL" id="TDC51057.1"/>
    </source>
</evidence>
<feature type="transmembrane region" description="Helical" evidence="8">
    <location>
        <begin position="91"/>
        <end position="112"/>
    </location>
</feature>
<feature type="transmembrane region" description="Helical" evidence="8">
    <location>
        <begin position="311"/>
        <end position="332"/>
    </location>
</feature>
<dbReference type="PANTHER" id="PTHR42718">
    <property type="entry name" value="MAJOR FACILITATOR SUPERFAMILY MULTIDRUG TRANSPORTER MFSC"/>
    <property type="match status" value="1"/>
</dbReference>
<evidence type="ECO:0000256" key="6">
    <source>
        <dbReference type="ARBA" id="ARBA00023136"/>
    </source>
</evidence>
<feature type="transmembrane region" description="Helical" evidence="8">
    <location>
        <begin position="338"/>
        <end position="363"/>
    </location>
</feature>
<feature type="transmembrane region" description="Helical" evidence="8">
    <location>
        <begin position="66"/>
        <end position="85"/>
    </location>
</feature>
<feature type="transmembrane region" description="Helical" evidence="8">
    <location>
        <begin position="33"/>
        <end position="54"/>
    </location>
</feature>
<feature type="transmembrane region" description="Helical" evidence="8">
    <location>
        <begin position="151"/>
        <end position="172"/>
    </location>
</feature>
<keyword evidence="5 8" id="KW-1133">Transmembrane helix</keyword>
<feature type="transmembrane region" description="Helical" evidence="8">
    <location>
        <begin position="209"/>
        <end position="227"/>
    </location>
</feature>
<dbReference type="PANTHER" id="PTHR42718:SF46">
    <property type="entry name" value="BLR6921 PROTEIN"/>
    <property type="match status" value="1"/>
</dbReference>
<evidence type="ECO:0000256" key="7">
    <source>
        <dbReference type="SAM" id="MobiDB-lite"/>
    </source>
</evidence>
<evidence type="ECO:0000256" key="5">
    <source>
        <dbReference type="ARBA" id="ARBA00022989"/>
    </source>
</evidence>
<organism evidence="10 11">
    <name type="scientific">Jiangella ureilytica</name>
    <dbReference type="NCBI Taxonomy" id="2530374"/>
    <lineage>
        <taxon>Bacteria</taxon>
        <taxon>Bacillati</taxon>
        <taxon>Actinomycetota</taxon>
        <taxon>Actinomycetes</taxon>
        <taxon>Jiangellales</taxon>
        <taxon>Jiangellaceae</taxon>
        <taxon>Jiangella</taxon>
    </lineage>
</organism>
<dbReference type="PROSITE" id="PS50850">
    <property type="entry name" value="MFS"/>
    <property type="match status" value="1"/>
</dbReference>
<dbReference type="SUPFAM" id="SSF103473">
    <property type="entry name" value="MFS general substrate transporter"/>
    <property type="match status" value="1"/>
</dbReference>
<dbReference type="Gene3D" id="1.20.1720.10">
    <property type="entry name" value="Multidrug resistance protein D"/>
    <property type="match status" value="1"/>
</dbReference>
<feature type="domain" description="Major facilitator superfamily (MFS) profile" evidence="9">
    <location>
        <begin position="1"/>
        <end position="427"/>
    </location>
</feature>